<evidence type="ECO:0000259" key="3">
    <source>
        <dbReference type="Pfam" id="PF03724"/>
    </source>
</evidence>
<reference evidence="5" key="1">
    <citation type="submission" date="2021-07" db="EMBL/GenBank/DDBJ databases">
        <title>Aureisphaera sp. CAU 1614 isolated from sea sediment.</title>
        <authorList>
            <person name="Kim W."/>
        </authorList>
    </citation>
    <scope>NUCLEOTIDE SEQUENCE</scope>
    <source>
        <strain evidence="5">CAU 1614</strain>
    </source>
</reference>
<dbReference type="Pfam" id="PF18962">
    <property type="entry name" value="Por_Secre_tail"/>
    <property type="match status" value="1"/>
</dbReference>
<organism evidence="5 6">
    <name type="scientific">Halomarinibacterium sedimenti</name>
    <dbReference type="NCBI Taxonomy" id="2857106"/>
    <lineage>
        <taxon>Bacteria</taxon>
        <taxon>Pseudomonadati</taxon>
        <taxon>Bacteroidota</taxon>
        <taxon>Flavobacteriia</taxon>
        <taxon>Flavobacteriales</taxon>
        <taxon>Flavobacteriaceae</taxon>
        <taxon>Halomarinibacterium</taxon>
    </lineage>
</organism>
<sequence>MKKIILFFLFVSIKGLAQDPDFFQTWYLYHMLFENSPSIHVGDFDPPISPTLTINPNLEFNGEGACNTFQGTFIYEFEGFEVETSTYTTAVCGEEQDNFEQLYFGFFSIGTPFGIQIEDQGDNIQRLQIHGGTFRDLIYYNTPNLSIEAFNQQNILISPNPASKTLFITSENLQMEQLSVFNLSGQKVMELKEVATEIDVSSLQNGIYFLKITSEEGTAIKKFVKK</sequence>
<evidence type="ECO:0000313" key="6">
    <source>
        <dbReference type="Proteomes" id="UP001138686"/>
    </source>
</evidence>
<evidence type="ECO:0000256" key="2">
    <source>
        <dbReference type="SAM" id="SignalP"/>
    </source>
</evidence>
<evidence type="ECO:0000259" key="4">
    <source>
        <dbReference type="Pfam" id="PF18962"/>
    </source>
</evidence>
<feature type="domain" description="DUF306" evidence="3">
    <location>
        <begin position="46"/>
        <end position="113"/>
    </location>
</feature>
<feature type="chain" id="PRO_5040956479" evidence="2">
    <location>
        <begin position="18"/>
        <end position="226"/>
    </location>
</feature>
<dbReference type="NCBIfam" id="TIGR04183">
    <property type="entry name" value="Por_Secre_tail"/>
    <property type="match status" value="1"/>
</dbReference>
<comment type="caution">
    <text evidence="5">The sequence shown here is derived from an EMBL/GenBank/DDBJ whole genome shotgun (WGS) entry which is preliminary data.</text>
</comment>
<dbReference type="InterPro" id="IPR005184">
    <property type="entry name" value="DUF306_Meta_HslJ"/>
</dbReference>
<dbReference type="RefSeq" id="WP_219053068.1">
    <property type="nucleotide sequence ID" value="NZ_JAHWDP010000004.1"/>
</dbReference>
<name>A0A9X1JVZ9_9FLAO</name>
<evidence type="ECO:0000313" key="5">
    <source>
        <dbReference type="EMBL" id="MBW2938539.1"/>
    </source>
</evidence>
<keyword evidence="6" id="KW-1185">Reference proteome</keyword>
<protein>
    <submittedName>
        <fullName evidence="5">T9SS type A sorting domain-containing protein</fullName>
    </submittedName>
</protein>
<proteinExistence type="predicted"/>
<evidence type="ECO:0000256" key="1">
    <source>
        <dbReference type="ARBA" id="ARBA00022729"/>
    </source>
</evidence>
<accession>A0A9X1JVZ9</accession>
<dbReference type="Proteomes" id="UP001138686">
    <property type="component" value="Unassembled WGS sequence"/>
</dbReference>
<dbReference type="EMBL" id="JAHWDP010000004">
    <property type="protein sequence ID" value="MBW2938539.1"/>
    <property type="molecule type" value="Genomic_DNA"/>
</dbReference>
<keyword evidence="1 2" id="KW-0732">Signal</keyword>
<dbReference type="InterPro" id="IPR026444">
    <property type="entry name" value="Secre_tail"/>
</dbReference>
<feature type="domain" description="Secretion system C-terminal sorting" evidence="4">
    <location>
        <begin position="157"/>
        <end position="224"/>
    </location>
</feature>
<dbReference type="Pfam" id="PF03724">
    <property type="entry name" value="META"/>
    <property type="match status" value="1"/>
</dbReference>
<feature type="signal peptide" evidence="2">
    <location>
        <begin position="1"/>
        <end position="17"/>
    </location>
</feature>
<dbReference type="AlphaFoldDB" id="A0A9X1JVZ9"/>
<gene>
    <name evidence="5" type="ORF">KXJ69_10500</name>
</gene>